<dbReference type="GO" id="GO:0016757">
    <property type="term" value="F:glycosyltransferase activity"/>
    <property type="evidence" value="ECO:0007669"/>
    <property type="project" value="InterPro"/>
</dbReference>
<protein>
    <submittedName>
        <fullName evidence="3">Glycosyltransferase</fullName>
    </submittedName>
</protein>
<comment type="caution">
    <text evidence="3">The sequence shown here is derived from an EMBL/GenBank/DDBJ whole genome shotgun (WGS) entry which is preliminary data.</text>
</comment>
<dbReference type="PANTHER" id="PTHR46401">
    <property type="entry name" value="GLYCOSYLTRANSFERASE WBBK-RELATED"/>
    <property type="match status" value="1"/>
</dbReference>
<dbReference type="PANTHER" id="PTHR46401:SF2">
    <property type="entry name" value="GLYCOSYLTRANSFERASE WBBK-RELATED"/>
    <property type="match status" value="1"/>
</dbReference>
<evidence type="ECO:0000313" key="4">
    <source>
        <dbReference type="Proteomes" id="UP000289562"/>
    </source>
</evidence>
<dbReference type="Pfam" id="PF00534">
    <property type="entry name" value="Glycos_transf_1"/>
    <property type="match status" value="1"/>
</dbReference>
<evidence type="ECO:0000256" key="1">
    <source>
        <dbReference type="ARBA" id="ARBA00022679"/>
    </source>
</evidence>
<evidence type="ECO:0000313" key="3">
    <source>
        <dbReference type="EMBL" id="RXU85319.1"/>
    </source>
</evidence>
<dbReference type="AlphaFoldDB" id="A0AB37VRA3"/>
<name>A0AB37VRA3_ENTFC</name>
<accession>A0AB37VRA3</accession>
<reference evidence="3 4" key="1">
    <citation type="submission" date="2017-12" db="EMBL/GenBank/DDBJ databases">
        <title>A pool of 800 enterococci isolated from chicken carcass rinse samples from New Zealand.</title>
        <authorList>
            <person name="Zhang J."/>
            <person name="Rogers L."/>
            <person name="Midwinter A."/>
            <person name="French N."/>
        </authorList>
    </citation>
    <scope>NUCLEOTIDE SEQUENCE [LARGE SCALE GENOMIC DNA]</scope>
    <source>
        <strain evidence="3 4">EN697</strain>
    </source>
</reference>
<dbReference type="Proteomes" id="UP000289562">
    <property type="component" value="Unassembled WGS sequence"/>
</dbReference>
<evidence type="ECO:0000259" key="2">
    <source>
        <dbReference type="Pfam" id="PF00534"/>
    </source>
</evidence>
<keyword evidence="1" id="KW-0808">Transferase</keyword>
<dbReference type="EMBL" id="PJVH01000047">
    <property type="protein sequence ID" value="RXU85319.1"/>
    <property type="molecule type" value="Genomic_DNA"/>
</dbReference>
<dbReference type="GO" id="GO:0009103">
    <property type="term" value="P:lipopolysaccharide biosynthetic process"/>
    <property type="evidence" value="ECO:0007669"/>
    <property type="project" value="TreeGrafter"/>
</dbReference>
<dbReference type="Gene3D" id="3.40.50.2000">
    <property type="entry name" value="Glycogen Phosphorylase B"/>
    <property type="match status" value="1"/>
</dbReference>
<gene>
    <name evidence="3" type="ORF">CYQ77_11425</name>
</gene>
<dbReference type="InterPro" id="IPR001296">
    <property type="entry name" value="Glyco_trans_1"/>
</dbReference>
<organism evidence="3 4">
    <name type="scientific">Enterococcus faecium</name>
    <name type="common">Streptococcus faecium</name>
    <dbReference type="NCBI Taxonomy" id="1352"/>
    <lineage>
        <taxon>Bacteria</taxon>
        <taxon>Bacillati</taxon>
        <taxon>Bacillota</taxon>
        <taxon>Bacilli</taxon>
        <taxon>Lactobacillales</taxon>
        <taxon>Enterococcaceae</taxon>
        <taxon>Enterococcus</taxon>
    </lineage>
</organism>
<dbReference type="RefSeq" id="WP_129160206.1">
    <property type="nucleotide sequence ID" value="NZ_PJVH01000047.1"/>
</dbReference>
<proteinExistence type="predicted"/>
<dbReference type="SUPFAM" id="SSF53756">
    <property type="entry name" value="UDP-Glycosyltransferase/glycogen phosphorylase"/>
    <property type="match status" value="1"/>
</dbReference>
<sequence>MRVVVNDIAASEGGAMSVLKDFYEEVREFGADHEWIFLLGDYYLEETPNIKVYVYPEIKKSWLKRLNFDFYFGKKIINEFNPDIYLSLQNTATLGVKATQIVYLHQCLPYQKERNFSLFKKEEYKYAIYQRYIGTIYNFLFRVTAANIIVQTKWMKSTLQSKLSNSIYQIYPNLIIENNKDFKLATKPIKFFYPAADLLYKNHEIIFEAVNKLVKKNVGDFKVYLTINKKEIKNEEFYCFLGNIPQEEVFSYYQNSVLLFPSYIETYGLPLKEAQFFGTPILASKTDFSKEVLTGYSKKKFFHKYSSDELSILMKELINKQEDYRLANQSNNEKKMIKSV</sequence>
<feature type="domain" description="Glycosyl transferase family 1" evidence="2">
    <location>
        <begin position="178"/>
        <end position="325"/>
    </location>
</feature>